<dbReference type="InterPro" id="IPR023801">
    <property type="entry name" value="His_deacetylse_dom"/>
</dbReference>
<dbReference type="Gene3D" id="3.40.800.20">
    <property type="entry name" value="Histone deacetylase domain"/>
    <property type="match status" value="1"/>
</dbReference>
<dbReference type="InterPro" id="IPR000286">
    <property type="entry name" value="HDACs"/>
</dbReference>
<feature type="compositionally biased region" description="Basic and acidic residues" evidence="1">
    <location>
        <begin position="794"/>
        <end position="814"/>
    </location>
</feature>
<dbReference type="Proteomes" id="UP000250140">
    <property type="component" value="Unassembled WGS sequence"/>
</dbReference>
<dbReference type="AlphaFoldDB" id="A0A8E2F3L6"/>
<dbReference type="InterPro" id="IPR037138">
    <property type="entry name" value="His_deacetylse_dom_sf"/>
</dbReference>
<dbReference type="GO" id="GO:0004407">
    <property type="term" value="F:histone deacetylase activity"/>
    <property type="evidence" value="ECO:0007669"/>
    <property type="project" value="TreeGrafter"/>
</dbReference>
<protein>
    <submittedName>
        <fullName evidence="3">Arginase/deacetylase</fullName>
    </submittedName>
</protein>
<dbReference type="PANTHER" id="PTHR47558">
    <property type="entry name" value="HISTONE DEACETYLASE HOS3"/>
    <property type="match status" value="1"/>
</dbReference>
<feature type="compositionally biased region" description="Pro residues" evidence="1">
    <location>
        <begin position="936"/>
        <end position="951"/>
    </location>
</feature>
<dbReference type="EMBL" id="KV749353">
    <property type="protein sequence ID" value="OCL09834.1"/>
    <property type="molecule type" value="Genomic_DNA"/>
</dbReference>
<dbReference type="CDD" id="cd09998">
    <property type="entry name" value="HDAC_Hos3"/>
    <property type="match status" value="1"/>
</dbReference>
<evidence type="ECO:0000313" key="3">
    <source>
        <dbReference type="EMBL" id="OCL09834.1"/>
    </source>
</evidence>
<feature type="region of interest" description="Disordered" evidence="1">
    <location>
        <begin position="566"/>
        <end position="585"/>
    </location>
</feature>
<feature type="region of interest" description="Disordered" evidence="1">
    <location>
        <begin position="914"/>
        <end position="1001"/>
    </location>
</feature>
<feature type="compositionally biased region" description="Polar residues" evidence="1">
    <location>
        <begin position="692"/>
        <end position="721"/>
    </location>
</feature>
<dbReference type="OrthoDB" id="5232919at2759"/>
<dbReference type="PANTHER" id="PTHR47558:SF1">
    <property type="entry name" value="HISTONE DEACETYLASE HOS3"/>
    <property type="match status" value="1"/>
</dbReference>
<feature type="domain" description="Histone deacetylase" evidence="2">
    <location>
        <begin position="124"/>
        <end position="463"/>
    </location>
</feature>
<dbReference type="InterPro" id="IPR023696">
    <property type="entry name" value="Ureohydrolase_dom_sf"/>
</dbReference>
<dbReference type="FunFam" id="3.40.800.20:FF:000011">
    <property type="entry name" value="Histone deacetylase HOS3"/>
    <property type="match status" value="1"/>
</dbReference>
<dbReference type="Pfam" id="PF00850">
    <property type="entry name" value="Hist_deacetyl"/>
    <property type="match status" value="1"/>
</dbReference>
<feature type="region of interest" description="Disordered" evidence="1">
    <location>
        <begin position="639"/>
        <end position="854"/>
    </location>
</feature>
<gene>
    <name evidence="3" type="ORF">AOQ84DRAFT_397173</name>
</gene>
<dbReference type="PRINTS" id="PR01270">
    <property type="entry name" value="HDASUPER"/>
</dbReference>
<reference evidence="3 4" key="1">
    <citation type="journal article" date="2016" name="Nat. Commun.">
        <title>Ectomycorrhizal ecology is imprinted in the genome of the dominant symbiotic fungus Cenococcum geophilum.</title>
        <authorList>
            <consortium name="DOE Joint Genome Institute"/>
            <person name="Peter M."/>
            <person name="Kohler A."/>
            <person name="Ohm R.A."/>
            <person name="Kuo A."/>
            <person name="Krutzmann J."/>
            <person name="Morin E."/>
            <person name="Arend M."/>
            <person name="Barry K.W."/>
            <person name="Binder M."/>
            <person name="Choi C."/>
            <person name="Clum A."/>
            <person name="Copeland A."/>
            <person name="Grisel N."/>
            <person name="Haridas S."/>
            <person name="Kipfer T."/>
            <person name="LaButti K."/>
            <person name="Lindquist E."/>
            <person name="Lipzen A."/>
            <person name="Maire R."/>
            <person name="Meier B."/>
            <person name="Mihaltcheva S."/>
            <person name="Molinier V."/>
            <person name="Murat C."/>
            <person name="Poggeler S."/>
            <person name="Quandt C.A."/>
            <person name="Sperisen C."/>
            <person name="Tritt A."/>
            <person name="Tisserant E."/>
            <person name="Crous P.W."/>
            <person name="Henrissat B."/>
            <person name="Nehls U."/>
            <person name="Egli S."/>
            <person name="Spatafora J.W."/>
            <person name="Grigoriev I.V."/>
            <person name="Martin F.M."/>
        </authorList>
    </citation>
    <scope>NUCLEOTIDE SEQUENCE [LARGE SCALE GENOMIC DNA]</scope>
    <source>
        <strain evidence="3 4">CBS 207.34</strain>
    </source>
</reference>
<evidence type="ECO:0000256" key="1">
    <source>
        <dbReference type="SAM" id="MobiDB-lite"/>
    </source>
</evidence>
<dbReference type="GO" id="GO:0010468">
    <property type="term" value="P:regulation of gene expression"/>
    <property type="evidence" value="ECO:0007669"/>
    <property type="project" value="UniProtKB-ARBA"/>
</dbReference>
<proteinExistence type="predicted"/>
<dbReference type="SUPFAM" id="SSF52768">
    <property type="entry name" value="Arginase/deacetylase"/>
    <property type="match status" value="1"/>
</dbReference>
<feature type="region of interest" description="Disordered" evidence="1">
    <location>
        <begin position="96"/>
        <end position="116"/>
    </location>
</feature>
<accession>A0A8E2F3L6</accession>
<dbReference type="GO" id="GO:0005634">
    <property type="term" value="C:nucleus"/>
    <property type="evidence" value="ECO:0007669"/>
    <property type="project" value="TreeGrafter"/>
</dbReference>
<feature type="compositionally biased region" description="Polar residues" evidence="1">
    <location>
        <begin position="962"/>
        <end position="982"/>
    </location>
</feature>
<organism evidence="3 4">
    <name type="scientific">Glonium stellatum</name>
    <dbReference type="NCBI Taxonomy" id="574774"/>
    <lineage>
        <taxon>Eukaryota</taxon>
        <taxon>Fungi</taxon>
        <taxon>Dikarya</taxon>
        <taxon>Ascomycota</taxon>
        <taxon>Pezizomycotina</taxon>
        <taxon>Dothideomycetes</taxon>
        <taxon>Pleosporomycetidae</taxon>
        <taxon>Gloniales</taxon>
        <taxon>Gloniaceae</taxon>
        <taxon>Glonium</taxon>
    </lineage>
</organism>
<feature type="compositionally biased region" description="Low complexity" evidence="1">
    <location>
        <begin position="817"/>
        <end position="837"/>
    </location>
</feature>
<name>A0A8E2F3L6_9PEZI</name>
<dbReference type="InterPro" id="IPR053244">
    <property type="entry name" value="HDAC_HD_type_1"/>
</dbReference>
<keyword evidence="4" id="KW-1185">Reference proteome</keyword>
<sequence length="1075" mass="116594">MLKSTLHTPIEEKEKESLKAADIAAEHFKKELALHDGASETSNAGTIVIIHDQCYGHRYSRPRTSKSTLSTIVERPERILAGVLGISAAYVRLGERHAEGGNPPHPRRNPNESIPFTIRKTSRTVNITSSVVSNVHGTKWMEELKTMCDFAERKLATTGKELSRTESQSQIGQPAKEKLHEGDLYLCSESLNAFQGALGGVLDAVDAVFQGTNTPTGASRAFVCIRPPGHHCSTDFPSGFCWINNVHVGIEHAAMTHGLTHAAIIDFDLHHGDGSQAITWAHNSKVAKMPKNTPNSKKTSIGYFSLHDINSYPCEWGDDEKVQNASLCIENAHGQSIWNVHLQPWKTEAEFWELYESRYLILIEKARAYLKHHTIRLQTSPNQPAPKAAIFLSAGFDASEWESQGMQRHKVNVPTEFYARFTRDVVRLAEEEGTGVDGRVISVLEGGYSDRALTSGILSHLSGLCVGQLLSVPYATPDSGLGYEMRQRISALNLKDESLLGSITSMQYNPEWWHESRMAELETLVNPPPVVAPKKPRTAAPPTYYSPTQSFSAKVVDPARVHRSVSGAGRLMSTSPSRAPSPPPPEVDWATATFELSKLLIPTGRQTRSCTSEELSEPRIKKERQSIVPITSVADLSGRQLRGRKAKPAYADLESEEDNASSRAAPKVNRRKTIADLPLASIEPPAPRPTSRRLSVASSIGSVSGDHTTSGASSVIQSRKPSVTPALASVNGVQVKKARATPQAQVEITKSRVPVKEPPLPRAPSSSMNKAPQNKENEVDQLTSGLKRISLKLPPREEYEARERQKALEAEKKKAATKTTTKKAAAPRAAKAPTVTRKAAAKETKGTTVPLSAVGAPKGQASIASMIGTASGVPLHQPQPVQPIQAAVPQNSSPVAIRPATEPVYPPTAPIQLEIEPDQLPKSQFTTAVEPLPMTTSPPRPDTPPPPPPSSVPQFIHYNPHASGNASQPAQTTVSAPSQTPLQWLPLNSDPVVAGQPMSPGMKQRADLPVFTANGIIPFAPNPNQASLSLAQQIDQKSDQVFGDGDEIGKGLEKGLEVKKEDEKDIWEVPETPAR</sequence>
<evidence type="ECO:0000259" key="2">
    <source>
        <dbReference type="Pfam" id="PF00850"/>
    </source>
</evidence>
<evidence type="ECO:0000313" key="4">
    <source>
        <dbReference type="Proteomes" id="UP000250140"/>
    </source>
</evidence>